<keyword evidence="1" id="KW-0238">DNA-binding</keyword>
<sequence>MLGDDGSEHSTGGLSEGYSWRELWEHTHWNSNRIIDIVSQCEGLENIGGKREQDGRGEEIELRASLAVVRDRVGDPVECRDKDNDLVMHRGKDVDMFQLERVFNVHDVALAYIDGRRQIACSLLGGLGGAQLVAEESRLSRRSPALQSKMGVCDTQKMPPHDRKGKSVVEAHEGEMTMGKTDMDDTNVYAHISIVALIISIPPAIIGCVEILSLSRSFLLSESGGRCSRTSGLSVSLAGPDGCVLGGGVLWIANKERFFSSDKMTVKNRHERPWAFVTFYDMMDLRYESLL</sequence>
<dbReference type="GO" id="GO:0003680">
    <property type="term" value="F:minor groove of adenine-thymine-rich DNA binding"/>
    <property type="evidence" value="ECO:0007669"/>
    <property type="project" value="UniProtKB-UniRule"/>
</dbReference>
<protein>
    <recommendedName>
        <fullName evidence="1">AT-hook motif nuclear-localized protein</fullName>
    </recommendedName>
</protein>
<dbReference type="PANTHER" id="PTHR31500">
    <property type="entry name" value="AT-HOOK MOTIF NUCLEAR-LOCALIZED PROTEIN 9"/>
    <property type="match status" value="1"/>
</dbReference>
<dbReference type="AlphaFoldDB" id="A0AAP0HQG3"/>
<comment type="domain">
    <text evidence="1">The PPC domain mediates interactions between AHL proteins.</text>
</comment>
<name>A0AAP0HQG3_9MAGN</name>
<keyword evidence="1" id="KW-0804">Transcription</keyword>
<evidence type="ECO:0000313" key="2">
    <source>
        <dbReference type="EMBL" id="KAK9093102.1"/>
    </source>
</evidence>
<dbReference type="GO" id="GO:0005634">
    <property type="term" value="C:nucleus"/>
    <property type="evidence" value="ECO:0007669"/>
    <property type="project" value="UniProtKB-SubCell"/>
</dbReference>
<dbReference type="PANTHER" id="PTHR31500:SF57">
    <property type="entry name" value="AT-HOOK MOTIF NUCLEAR-LOCALIZED PROTEIN 10"/>
    <property type="match status" value="1"/>
</dbReference>
<organism evidence="2 3">
    <name type="scientific">Stephania yunnanensis</name>
    <dbReference type="NCBI Taxonomy" id="152371"/>
    <lineage>
        <taxon>Eukaryota</taxon>
        <taxon>Viridiplantae</taxon>
        <taxon>Streptophyta</taxon>
        <taxon>Embryophyta</taxon>
        <taxon>Tracheophyta</taxon>
        <taxon>Spermatophyta</taxon>
        <taxon>Magnoliopsida</taxon>
        <taxon>Ranunculales</taxon>
        <taxon>Menispermaceae</taxon>
        <taxon>Menispermoideae</taxon>
        <taxon>Cissampelideae</taxon>
        <taxon>Stephania</taxon>
    </lineage>
</organism>
<keyword evidence="3" id="KW-1185">Reference proteome</keyword>
<accession>A0AAP0HQG3</accession>
<gene>
    <name evidence="2" type="ORF">Syun_028013</name>
</gene>
<dbReference type="Proteomes" id="UP001420932">
    <property type="component" value="Unassembled WGS sequence"/>
</dbReference>
<dbReference type="InterPro" id="IPR039605">
    <property type="entry name" value="AHL"/>
</dbReference>
<proteinExistence type="predicted"/>
<comment type="caution">
    <text evidence="2">The sequence shown here is derived from an EMBL/GenBank/DDBJ whole genome shotgun (WGS) entry which is preliminary data.</text>
</comment>
<keyword evidence="1" id="KW-0805">Transcription regulation</keyword>
<reference evidence="2 3" key="1">
    <citation type="submission" date="2024-01" db="EMBL/GenBank/DDBJ databases">
        <title>Genome assemblies of Stephania.</title>
        <authorList>
            <person name="Yang L."/>
        </authorList>
    </citation>
    <scope>NUCLEOTIDE SEQUENCE [LARGE SCALE GENOMIC DNA]</scope>
    <source>
        <strain evidence="2">YNDBR</strain>
        <tissue evidence="2">Leaf</tissue>
    </source>
</reference>
<comment type="subcellular location">
    <subcellularLocation>
        <location evidence="1">Nucleus</location>
    </subcellularLocation>
</comment>
<keyword evidence="1" id="KW-0539">Nucleus</keyword>
<evidence type="ECO:0000256" key="1">
    <source>
        <dbReference type="RuleBase" id="RU367031"/>
    </source>
</evidence>
<dbReference type="EMBL" id="JBBNAF010000012">
    <property type="protein sequence ID" value="KAK9093102.1"/>
    <property type="molecule type" value="Genomic_DNA"/>
</dbReference>
<evidence type="ECO:0000313" key="3">
    <source>
        <dbReference type="Proteomes" id="UP001420932"/>
    </source>
</evidence>
<comment type="function">
    <text evidence="1">Transcription factor that specifically binds AT-rich DNA sequences related to the nuclear matrix attachment regions (MARs).</text>
</comment>